<feature type="region of interest" description="Disordered" evidence="1">
    <location>
        <begin position="36"/>
        <end position="55"/>
    </location>
</feature>
<reference evidence="3" key="2">
    <citation type="submission" date="2009-10" db="EMBL/GenBank/DDBJ databases">
        <title>The genome sequence of Streptomyces pristinaespiralis strain ATCC 25486.</title>
        <authorList>
            <consortium name="The Broad Institute Genome Sequencing Platform"/>
            <consortium name="Broad Institute Microbial Sequencing Center"/>
            <person name="Fischbach M."/>
            <person name="Godfrey P."/>
            <person name="Ward D."/>
            <person name="Young S."/>
            <person name="Zeng Q."/>
            <person name="Koehrsen M."/>
            <person name="Alvarado L."/>
            <person name="Berlin A.M."/>
            <person name="Bochicchio J."/>
            <person name="Borenstein D."/>
            <person name="Chapman S.B."/>
            <person name="Chen Z."/>
            <person name="Engels R."/>
            <person name="Freedman E."/>
            <person name="Gellesch M."/>
            <person name="Goldberg J."/>
            <person name="Griggs A."/>
            <person name="Gujja S."/>
            <person name="Heilman E.R."/>
            <person name="Heiman D.I."/>
            <person name="Hepburn T.A."/>
            <person name="Howarth C."/>
            <person name="Jen D."/>
            <person name="Larson L."/>
            <person name="Lewis B."/>
            <person name="Mehta T."/>
            <person name="Park D."/>
            <person name="Pearson M."/>
            <person name="Richards J."/>
            <person name="Roberts A."/>
            <person name="Saif S."/>
            <person name="Shea T.D."/>
            <person name="Shenoy N."/>
            <person name="Sisk P."/>
            <person name="Stolte C."/>
            <person name="Sykes S.N."/>
            <person name="Thomson T."/>
            <person name="Walk T."/>
            <person name="White J."/>
            <person name="Yandava C."/>
            <person name="Straight P."/>
            <person name="Clardy J."/>
            <person name="Hung D."/>
            <person name="Kolter R."/>
            <person name="Mekalanos J."/>
            <person name="Walker S."/>
            <person name="Walsh C.T."/>
            <person name="Wieland-Brown L.C."/>
            <person name="Haas B."/>
            <person name="Nusbaum C."/>
            <person name="Birren B."/>
        </authorList>
    </citation>
    <scope>NUCLEOTIDE SEQUENCE [LARGE SCALE GENOMIC DNA]</scope>
    <source>
        <strain evidence="3">ATCC 25486 / DSM 40338 / CBS 914.69 / JCM 4507 / NBRC 13074 / NRRL 2958 / 5647</strain>
    </source>
</reference>
<name>D6X8X2_STRE2</name>
<dbReference type="Proteomes" id="UP000002805">
    <property type="component" value="Chromosome"/>
</dbReference>
<gene>
    <name evidence="2" type="ORF">SSDG_06502</name>
</gene>
<dbReference type="EMBL" id="CM000950">
    <property type="protein sequence ID" value="EFH31264.1"/>
    <property type="molecule type" value="Genomic_DNA"/>
</dbReference>
<dbReference type="HOGENOM" id="CLU_3030590_0_0_11"/>
<proteinExistence type="predicted"/>
<sequence>MDGREPRSAGPDAAPAGRLITELDAAHRLFTALPVRLSDGTAHRAGPDDVEDDER</sequence>
<dbReference type="AlphaFoldDB" id="D6X8X2"/>
<accession>D6X8X2</accession>
<protein>
    <submittedName>
        <fullName evidence="2">Predicted protein</fullName>
    </submittedName>
</protein>
<evidence type="ECO:0000313" key="2">
    <source>
        <dbReference type="EMBL" id="EFH31264.1"/>
    </source>
</evidence>
<keyword evidence="3" id="KW-1185">Reference proteome</keyword>
<organism evidence="2 3">
    <name type="scientific">Streptomyces pristinaespiralis (strain ATCC 25486 / DSM 40338 / CBS 914.69 / JCM 4507 / KCC S-0507 / NBRC 13074 / NRRL 2958 / 5647)</name>
    <dbReference type="NCBI Taxonomy" id="457429"/>
    <lineage>
        <taxon>Bacteria</taxon>
        <taxon>Bacillati</taxon>
        <taxon>Actinomycetota</taxon>
        <taxon>Actinomycetes</taxon>
        <taxon>Kitasatosporales</taxon>
        <taxon>Streptomycetaceae</taxon>
        <taxon>Streptomyces</taxon>
    </lineage>
</organism>
<reference evidence="3" key="1">
    <citation type="submission" date="2008-02" db="EMBL/GenBank/DDBJ databases">
        <authorList>
            <consortium name="The Broad Institute Genome Sequencing Platform"/>
            <person name="Fischbach M."/>
            <person name="Ward D."/>
            <person name="Young S."/>
            <person name="Jaffe D."/>
            <person name="Gnerre S."/>
            <person name="Berlin A."/>
            <person name="Heiman D."/>
            <person name="Hepburn T."/>
            <person name="Sykes S."/>
            <person name="Alvarado L."/>
            <person name="Kodira C.D."/>
            <person name="Straight P."/>
            <person name="Clardy J."/>
            <person name="Hung D."/>
            <person name="Kolter R."/>
            <person name="Mekalanos J."/>
            <person name="Walker S."/>
            <person name="Walsh C.T."/>
            <person name="Lander E."/>
            <person name="Galagan J."/>
            <person name="Nusbaum C."/>
            <person name="Birren B."/>
        </authorList>
    </citation>
    <scope>NUCLEOTIDE SEQUENCE [LARGE SCALE GENOMIC DNA]</scope>
    <source>
        <strain evidence="3">ATCC 25486 / DSM 40338 / CBS 914.69 / JCM 4507 / NBRC 13074 / NRRL 2958 / 5647</strain>
    </source>
</reference>
<evidence type="ECO:0000313" key="3">
    <source>
        <dbReference type="Proteomes" id="UP000002805"/>
    </source>
</evidence>
<evidence type="ECO:0000256" key="1">
    <source>
        <dbReference type="SAM" id="MobiDB-lite"/>
    </source>
</evidence>